<dbReference type="UniPathway" id="UPA00109">
    <property type="reaction ID" value="UER00185"/>
</dbReference>
<evidence type="ECO:0000256" key="6">
    <source>
        <dbReference type="ARBA" id="ARBA00022777"/>
    </source>
</evidence>
<dbReference type="EC" id="2.7.2.3" evidence="3"/>
<dbReference type="EMBL" id="LN855189">
    <property type="protein sequence ID" value="CRZ21936.1"/>
    <property type="molecule type" value="Genomic_DNA"/>
</dbReference>
<evidence type="ECO:0000256" key="5">
    <source>
        <dbReference type="ARBA" id="ARBA00022741"/>
    </source>
</evidence>
<evidence type="ECO:0000256" key="3">
    <source>
        <dbReference type="ARBA" id="ARBA00013061"/>
    </source>
</evidence>
<accession>A0A0H5S0B2</accession>
<dbReference type="SUPFAM" id="SSF53748">
    <property type="entry name" value="Phosphoglycerate kinase"/>
    <property type="match status" value="1"/>
</dbReference>
<reference evidence="8" key="2">
    <citation type="submission" date="2012-12" db="EMBL/GenBank/DDBJ databases">
        <authorList>
            <person name="Gao Y.W."/>
            <person name="Fan S.T."/>
            <person name="Sun H.T."/>
            <person name="Wang Z."/>
            <person name="Gao X.L."/>
            <person name="Li Y.G."/>
            <person name="Wang T.C."/>
            <person name="Zhang K."/>
            <person name="Xu W.W."/>
            <person name="Yu Z.J."/>
            <person name="Xia X.Z."/>
        </authorList>
    </citation>
    <scope>NUCLEOTIDE SEQUENCE</scope>
    <source>
        <strain evidence="8">FR3</strain>
    </source>
</reference>
<keyword evidence="7" id="KW-0067">ATP-binding</keyword>
<proteinExistence type="inferred from homology"/>
<organism evidence="8">
    <name type="scientific">Brugia malayi</name>
    <name type="common">Filarial nematode worm</name>
    <dbReference type="NCBI Taxonomy" id="6279"/>
    <lineage>
        <taxon>Eukaryota</taxon>
        <taxon>Metazoa</taxon>
        <taxon>Ecdysozoa</taxon>
        <taxon>Nematoda</taxon>
        <taxon>Chromadorea</taxon>
        <taxon>Rhabditida</taxon>
        <taxon>Spirurina</taxon>
        <taxon>Spiruromorpha</taxon>
        <taxon>Filarioidea</taxon>
        <taxon>Onchocercidae</taxon>
        <taxon>Brugia</taxon>
    </lineage>
</organism>
<evidence type="ECO:0000256" key="7">
    <source>
        <dbReference type="ARBA" id="ARBA00022840"/>
    </source>
</evidence>
<comment type="similarity">
    <text evidence="2">Belongs to the phosphoglycerate kinase family.</text>
</comment>
<dbReference type="AlphaFoldDB" id="A0A0H5S0B2"/>
<protein>
    <recommendedName>
        <fullName evidence="3">phosphoglycerate kinase</fullName>
        <ecNumber evidence="3">2.7.2.3</ecNumber>
    </recommendedName>
</protein>
<evidence type="ECO:0000313" key="9">
    <source>
        <dbReference type="WormBase" id="Bm7966"/>
    </source>
</evidence>
<dbReference type="GO" id="GO:0004618">
    <property type="term" value="F:phosphoglycerate kinase activity"/>
    <property type="evidence" value="ECO:0007669"/>
    <property type="project" value="UniProtKB-EC"/>
</dbReference>
<evidence type="ECO:0000313" key="8">
    <source>
        <dbReference type="EMBL" id="CRZ21936.1"/>
    </source>
</evidence>
<evidence type="ECO:0000256" key="4">
    <source>
        <dbReference type="ARBA" id="ARBA00022679"/>
    </source>
</evidence>
<dbReference type="InterPro" id="IPR036043">
    <property type="entry name" value="Phosphoglycerate_kinase_sf"/>
</dbReference>
<gene>
    <name evidence="8 9" type="ORF">Bm7966</name>
    <name evidence="8" type="ORF">BM_Bm7966</name>
</gene>
<evidence type="ECO:0000256" key="2">
    <source>
        <dbReference type="ARBA" id="ARBA00008982"/>
    </source>
</evidence>
<sequence>MDLDIGPETAKQFVEVVGRAKTIVWNGLANSANTLTCCKKWKTGDNWCSGSKKMFLETNLYDLVKLLFGGEV</sequence>
<comment type="cofactor">
    <cofactor evidence="1">
        <name>Mg(2+)</name>
        <dbReference type="ChEBI" id="CHEBI:18420"/>
    </cofactor>
</comment>
<keyword evidence="5" id="KW-0547">Nucleotide-binding</keyword>
<name>A0A0H5S0B2_BRUMA</name>
<keyword evidence="4" id="KW-0808">Transferase</keyword>
<reference evidence="8" key="1">
    <citation type="journal article" date="2007" name="Science">
        <title>Draft genome of the filarial nematode parasite Brugia malayi.</title>
        <authorList>
            <person name="Ghedin E."/>
            <person name="Wang S."/>
            <person name="Spiro D."/>
            <person name="Caler E."/>
            <person name="Zhao Q."/>
            <person name="Crabtree J."/>
            <person name="Allen J.E."/>
            <person name="Delcher A.L."/>
            <person name="Guiliano D.B."/>
            <person name="Miranda-Saavedra D."/>
            <person name="Angiuoli S.V."/>
            <person name="Creasy T."/>
            <person name="Amedeo P."/>
            <person name="Haas B."/>
            <person name="El-Sayed N.M."/>
            <person name="Wortman J.R."/>
            <person name="Feldblyum T."/>
            <person name="Tallon L."/>
            <person name="Schatz M."/>
            <person name="Shumway M."/>
            <person name="Koo H."/>
            <person name="Salzberg S.L."/>
            <person name="Schobel S."/>
            <person name="Pertea M."/>
            <person name="Pop M."/>
            <person name="White O."/>
            <person name="Barton G.J."/>
            <person name="Carlow C.K."/>
            <person name="Crawford M.J."/>
            <person name="Daub J."/>
            <person name="Dimmic M.W."/>
            <person name="Estes C.F."/>
            <person name="Foster J.M."/>
            <person name="Ganatra M."/>
            <person name="Gregory W.F."/>
            <person name="Johnson N.M."/>
            <person name="Jin J."/>
            <person name="Komuniecki R."/>
            <person name="Korf I."/>
            <person name="Kumar S."/>
            <person name="Laney S."/>
            <person name="Li B.W."/>
            <person name="Li W."/>
            <person name="Lindblom T.H."/>
            <person name="Lustigman S."/>
            <person name="Ma D."/>
            <person name="Maina C.V."/>
            <person name="Martin D.M."/>
            <person name="McCarter J.P."/>
            <person name="McReynolds L."/>
            <person name="Mitreva M."/>
            <person name="Nutman T.B."/>
            <person name="Parkinson J."/>
            <person name="Peregrin-Alvarez J.M."/>
            <person name="Poole C."/>
            <person name="Ren Q."/>
            <person name="Saunders L."/>
            <person name="Sluder A.E."/>
            <person name="Smith K."/>
            <person name="Stanke M."/>
            <person name="Unnasch T.R."/>
            <person name="Ware J."/>
            <person name="Wei A.D."/>
            <person name="Weil G."/>
            <person name="Williams D.J."/>
            <person name="Zhang Y."/>
            <person name="Williams S.A."/>
            <person name="Fraser-Liggett C."/>
            <person name="Slatko B."/>
            <person name="Blaxter M.L."/>
            <person name="Scott A.L."/>
        </authorList>
    </citation>
    <scope>NUCLEOTIDE SEQUENCE</scope>
    <source>
        <strain evidence="8">FR3</strain>
    </source>
</reference>
<keyword evidence="6" id="KW-0418">Kinase</keyword>
<dbReference type="GO" id="GO:0006096">
    <property type="term" value="P:glycolytic process"/>
    <property type="evidence" value="ECO:0007669"/>
    <property type="project" value="UniProtKB-UniPathway"/>
</dbReference>
<dbReference type="WormBase" id="Bm7966">
    <property type="protein sequence ID" value="BM42854"/>
    <property type="gene ID" value="WBGene00228227"/>
</dbReference>
<dbReference type="GO" id="GO:0005524">
    <property type="term" value="F:ATP binding"/>
    <property type="evidence" value="ECO:0007669"/>
    <property type="project" value="UniProtKB-KW"/>
</dbReference>
<evidence type="ECO:0000256" key="1">
    <source>
        <dbReference type="ARBA" id="ARBA00001946"/>
    </source>
</evidence>
<dbReference type="Gene3D" id="3.40.50.1260">
    <property type="entry name" value="Phosphoglycerate kinase, N-terminal domain"/>
    <property type="match status" value="1"/>
</dbReference>
<dbReference type="InterPro" id="IPR015824">
    <property type="entry name" value="Phosphoglycerate_kinase_N"/>
</dbReference>